<dbReference type="CDD" id="cd11709">
    <property type="entry name" value="SPRY"/>
    <property type="match status" value="1"/>
</dbReference>
<dbReference type="InterPro" id="IPR001870">
    <property type="entry name" value="B30.2/SPRY"/>
</dbReference>
<evidence type="ECO:0000259" key="1">
    <source>
        <dbReference type="PROSITE" id="PS50188"/>
    </source>
</evidence>
<dbReference type="PANTHER" id="PTHR12245">
    <property type="entry name" value="SPRY DOMAIN CONTAINING SOCS BOX PROTEIN"/>
    <property type="match status" value="1"/>
</dbReference>
<dbReference type="EMBL" id="CAJJDP010000130">
    <property type="protein sequence ID" value="CAD8203527.1"/>
    <property type="molecule type" value="Genomic_DNA"/>
</dbReference>
<feature type="domain" description="B30.2/SPRY" evidence="1">
    <location>
        <begin position="145"/>
        <end position="339"/>
    </location>
</feature>
<keyword evidence="3" id="KW-1185">Reference proteome</keyword>
<protein>
    <recommendedName>
        <fullName evidence="1">B30.2/SPRY domain-containing protein</fullName>
    </recommendedName>
</protein>
<dbReference type="Proteomes" id="UP000683925">
    <property type="component" value="Unassembled WGS sequence"/>
</dbReference>
<evidence type="ECO:0000313" key="3">
    <source>
        <dbReference type="Proteomes" id="UP000683925"/>
    </source>
</evidence>
<dbReference type="PROSITE" id="PS50188">
    <property type="entry name" value="B302_SPRY"/>
    <property type="match status" value="1"/>
</dbReference>
<dbReference type="InterPro" id="IPR003877">
    <property type="entry name" value="SPRY_dom"/>
</dbReference>
<comment type="caution">
    <text evidence="2">The sequence shown here is derived from an EMBL/GenBank/DDBJ whole genome shotgun (WGS) entry which is preliminary data.</text>
</comment>
<reference evidence="2" key="1">
    <citation type="submission" date="2021-01" db="EMBL/GenBank/DDBJ databases">
        <authorList>
            <consortium name="Genoscope - CEA"/>
            <person name="William W."/>
        </authorList>
    </citation>
    <scope>NUCLEOTIDE SEQUENCE</scope>
</reference>
<proteinExistence type="predicted"/>
<dbReference type="Pfam" id="PF00622">
    <property type="entry name" value="SPRY"/>
    <property type="match status" value="1"/>
</dbReference>
<sequence length="346" mass="39319">MNDSGFECSLCMKLAMSAQICEKCGFMYCKQCLLEIFGPNYECVQCQSKQFKPIEQSALQEAYEQILNNSVNIKPVKINKPPPEPPVVEIQQWQTFLKENCINFDLCKSNINQIFQNEQVCSLECLYYTKIIPLYEQQDFANIRKEINNLEKYQPLKNVLSNQQVGFSQFVNGITRFTFNRCAPGIQILESQVILQEDTFTFKTATSSVGFQQGIHYWKIIPLPMSKNEMKIGVSTSDNYDLKTSFSDYNFGYAFYTIGQFRNGSNSNGLAYGARFTNTGEVGVLLDMNRGILAFSYNGNFLGKAITTDCLKKGPIYPCVALLRQAGFEFQCGIPIPQNLLDLFLK</sequence>
<dbReference type="PANTHER" id="PTHR12245:SF5">
    <property type="entry name" value="SPRY DOMAIN-CONTAINING SOCS BOX PROTEIN 3"/>
    <property type="match status" value="1"/>
</dbReference>
<gene>
    <name evidence="2" type="ORF">POCTA_138.1.T1300073</name>
</gene>
<dbReference type="InterPro" id="IPR050672">
    <property type="entry name" value="FBXO45-Fsn/SPSB_families"/>
</dbReference>
<name>A0A8S1XR92_PAROT</name>
<dbReference type="AlphaFoldDB" id="A0A8S1XR92"/>
<accession>A0A8S1XR92</accession>
<evidence type="ECO:0000313" key="2">
    <source>
        <dbReference type="EMBL" id="CAD8203527.1"/>
    </source>
</evidence>
<dbReference type="OMA" id="NFGYAFY"/>
<organism evidence="2 3">
    <name type="scientific">Paramecium octaurelia</name>
    <dbReference type="NCBI Taxonomy" id="43137"/>
    <lineage>
        <taxon>Eukaryota</taxon>
        <taxon>Sar</taxon>
        <taxon>Alveolata</taxon>
        <taxon>Ciliophora</taxon>
        <taxon>Intramacronucleata</taxon>
        <taxon>Oligohymenophorea</taxon>
        <taxon>Peniculida</taxon>
        <taxon>Parameciidae</taxon>
        <taxon>Paramecium</taxon>
    </lineage>
</organism>
<dbReference type="OrthoDB" id="258495at2759"/>